<evidence type="ECO:0000259" key="7">
    <source>
        <dbReference type="PROSITE" id="PS50097"/>
    </source>
</evidence>
<dbReference type="CDD" id="cd18315">
    <property type="entry name" value="BTB_POZ_BAB-like"/>
    <property type="match status" value="1"/>
</dbReference>
<dbReference type="Pfam" id="PF00651">
    <property type="entry name" value="BTB"/>
    <property type="match status" value="1"/>
</dbReference>
<dbReference type="PROSITE" id="PS50097">
    <property type="entry name" value="BTB"/>
    <property type="match status" value="1"/>
</dbReference>
<evidence type="ECO:0000313" key="8">
    <source>
        <dbReference type="EMBL" id="KAG6455511.1"/>
    </source>
</evidence>
<dbReference type="Pfam" id="PF04500">
    <property type="entry name" value="FLYWCH"/>
    <property type="match status" value="1"/>
</dbReference>
<protein>
    <recommendedName>
        <fullName evidence="7">BTB domain-containing protein</fullName>
    </recommendedName>
</protein>
<dbReference type="PANTHER" id="PTHR23110:SF109">
    <property type="entry name" value="FI07618P-RELATED"/>
    <property type="match status" value="1"/>
</dbReference>
<feature type="compositionally biased region" description="Polar residues" evidence="6">
    <location>
        <begin position="167"/>
        <end position="180"/>
    </location>
</feature>
<feature type="region of interest" description="Disordered" evidence="6">
    <location>
        <begin position="154"/>
        <end position="180"/>
    </location>
</feature>
<comment type="caution">
    <text evidence="8">The sequence shown here is derived from an EMBL/GenBank/DDBJ whole genome shotgun (WGS) entry which is preliminary data.</text>
</comment>
<proteinExistence type="predicted"/>
<reference evidence="8" key="2">
    <citation type="submission" date="2020-12" db="EMBL/GenBank/DDBJ databases">
        <authorList>
            <person name="Kanost M."/>
        </authorList>
    </citation>
    <scope>NUCLEOTIDE SEQUENCE</scope>
</reference>
<evidence type="ECO:0000256" key="2">
    <source>
        <dbReference type="ARBA" id="ARBA00022723"/>
    </source>
</evidence>
<dbReference type="Gene3D" id="2.20.25.240">
    <property type="match status" value="1"/>
</dbReference>
<dbReference type="SMART" id="SM00225">
    <property type="entry name" value="BTB"/>
    <property type="match status" value="1"/>
</dbReference>
<name>A0A922CRG6_MANSE</name>
<dbReference type="EMBL" id="JH668492">
    <property type="protein sequence ID" value="KAG6455511.1"/>
    <property type="molecule type" value="Genomic_DNA"/>
</dbReference>
<dbReference type="OrthoDB" id="6482909at2759"/>
<accession>A0A922CRG6</accession>
<evidence type="ECO:0000256" key="3">
    <source>
        <dbReference type="ARBA" id="ARBA00022771"/>
    </source>
</evidence>
<dbReference type="InterPro" id="IPR000210">
    <property type="entry name" value="BTB/POZ_dom"/>
</dbReference>
<keyword evidence="4" id="KW-0862">Zinc</keyword>
<reference evidence="8" key="1">
    <citation type="journal article" date="2016" name="Insect Biochem. Mol. Biol.">
        <title>Multifaceted biological insights from a draft genome sequence of the tobacco hornworm moth, Manduca sexta.</title>
        <authorList>
            <person name="Kanost M.R."/>
            <person name="Arrese E.L."/>
            <person name="Cao X."/>
            <person name="Chen Y.R."/>
            <person name="Chellapilla S."/>
            <person name="Goldsmith M.R."/>
            <person name="Grosse-Wilde E."/>
            <person name="Heckel D.G."/>
            <person name="Herndon N."/>
            <person name="Jiang H."/>
            <person name="Papanicolaou A."/>
            <person name="Qu J."/>
            <person name="Soulages J.L."/>
            <person name="Vogel H."/>
            <person name="Walters J."/>
            <person name="Waterhouse R.M."/>
            <person name="Ahn S.J."/>
            <person name="Almeida F.C."/>
            <person name="An C."/>
            <person name="Aqrawi P."/>
            <person name="Bretschneider A."/>
            <person name="Bryant W.B."/>
            <person name="Bucks S."/>
            <person name="Chao H."/>
            <person name="Chevignon G."/>
            <person name="Christen J.M."/>
            <person name="Clarke D.F."/>
            <person name="Dittmer N.T."/>
            <person name="Ferguson L.C.F."/>
            <person name="Garavelou S."/>
            <person name="Gordon K.H.J."/>
            <person name="Gunaratna R.T."/>
            <person name="Han Y."/>
            <person name="Hauser F."/>
            <person name="He Y."/>
            <person name="Heidel-Fischer H."/>
            <person name="Hirsh A."/>
            <person name="Hu Y."/>
            <person name="Jiang H."/>
            <person name="Kalra D."/>
            <person name="Klinner C."/>
            <person name="Konig C."/>
            <person name="Kovar C."/>
            <person name="Kroll A.R."/>
            <person name="Kuwar S.S."/>
            <person name="Lee S.L."/>
            <person name="Lehman R."/>
            <person name="Li K."/>
            <person name="Li Z."/>
            <person name="Liang H."/>
            <person name="Lovelace S."/>
            <person name="Lu Z."/>
            <person name="Mansfield J.H."/>
            <person name="McCulloch K.J."/>
            <person name="Mathew T."/>
            <person name="Morton B."/>
            <person name="Muzny D.M."/>
            <person name="Neunemann D."/>
            <person name="Ongeri F."/>
            <person name="Pauchet Y."/>
            <person name="Pu L.L."/>
            <person name="Pyrousis I."/>
            <person name="Rao X.J."/>
            <person name="Redding A."/>
            <person name="Roesel C."/>
            <person name="Sanchez-Gracia A."/>
            <person name="Schaack S."/>
            <person name="Shukla A."/>
            <person name="Tetreau G."/>
            <person name="Wang Y."/>
            <person name="Xiong G.H."/>
            <person name="Traut W."/>
            <person name="Walsh T.K."/>
            <person name="Worley K.C."/>
            <person name="Wu D."/>
            <person name="Wu W."/>
            <person name="Wu Y.Q."/>
            <person name="Zhang X."/>
            <person name="Zou Z."/>
            <person name="Zucker H."/>
            <person name="Briscoe A.D."/>
            <person name="Burmester T."/>
            <person name="Clem R.J."/>
            <person name="Feyereisen R."/>
            <person name="Grimmelikhuijzen C.J.P."/>
            <person name="Hamodrakas S.J."/>
            <person name="Hansson B.S."/>
            <person name="Huguet E."/>
            <person name="Jermiin L.S."/>
            <person name="Lan Q."/>
            <person name="Lehman H.K."/>
            <person name="Lorenzen M."/>
            <person name="Merzendorfer H."/>
            <person name="Michalopoulos I."/>
            <person name="Morton D.B."/>
            <person name="Muthukrishnan S."/>
            <person name="Oakeshott J.G."/>
            <person name="Palmer W."/>
            <person name="Park Y."/>
            <person name="Passarelli A.L."/>
            <person name="Rozas J."/>
            <person name="Schwartz L.M."/>
            <person name="Smith W."/>
            <person name="Southgate A."/>
            <person name="Vilcinskas A."/>
            <person name="Vogt R."/>
            <person name="Wang P."/>
            <person name="Werren J."/>
            <person name="Yu X.Q."/>
            <person name="Zhou J.J."/>
            <person name="Brown S.J."/>
            <person name="Scherer S.E."/>
            <person name="Richards S."/>
            <person name="Blissard G.W."/>
        </authorList>
    </citation>
    <scope>NUCLEOTIDE SEQUENCE</scope>
</reference>
<dbReference type="PANTHER" id="PTHR23110">
    <property type="entry name" value="BTB DOMAIN TRANSCRIPTION FACTOR"/>
    <property type="match status" value="1"/>
</dbReference>
<evidence type="ECO:0000256" key="6">
    <source>
        <dbReference type="SAM" id="MobiDB-lite"/>
    </source>
</evidence>
<organism evidence="8 9">
    <name type="scientific">Manduca sexta</name>
    <name type="common">Tobacco hawkmoth</name>
    <name type="synonym">Tobacco hornworm</name>
    <dbReference type="NCBI Taxonomy" id="7130"/>
    <lineage>
        <taxon>Eukaryota</taxon>
        <taxon>Metazoa</taxon>
        <taxon>Ecdysozoa</taxon>
        <taxon>Arthropoda</taxon>
        <taxon>Hexapoda</taxon>
        <taxon>Insecta</taxon>
        <taxon>Pterygota</taxon>
        <taxon>Neoptera</taxon>
        <taxon>Endopterygota</taxon>
        <taxon>Lepidoptera</taxon>
        <taxon>Glossata</taxon>
        <taxon>Ditrysia</taxon>
        <taxon>Bombycoidea</taxon>
        <taxon>Sphingidae</taxon>
        <taxon>Sphinginae</taxon>
        <taxon>Sphingini</taxon>
        <taxon>Manduca</taxon>
    </lineage>
</organism>
<dbReference type="Gene3D" id="3.30.710.10">
    <property type="entry name" value="Potassium Channel Kv1.1, Chain A"/>
    <property type="match status" value="1"/>
</dbReference>
<keyword evidence="5" id="KW-0539">Nucleus</keyword>
<evidence type="ECO:0000256" key="1">
    <source>
        <dbReference type="ARBA" id="ARBA00004123"/>
    </source>
</evidence>
<dbReference type="InterPro" id="IPR051095">
    <property type="entry name" value="Dros_DevTransReg"/>
</dbReference>
<dbReference type="InterPro" id="IPR007588">
    <property type="entry name" value="Znf_FLYWCH"/>
</dbReference>
<keyword evidence="9" id="KW-1185">Reference proteome</keyword>
<comment type="subcellular location">
    <subcellularLocation>
        <location evidence="1">Nucleus</location>
    </subcellularLocation>
</comment>
<evidence type="ECO:0000256" key="5">
    <source>
        <dbReference type="ARBA" id="ARBA00023242"/>
    </source>
</evidence>
<keyword evidence="2" id="KW-0479">Metal-binding</keyword>
<dbReference type="Proteomes" id="UP000791440">
    <property type="component" value="Unassembled WGS sequence"/>
</dbReference>
<dbReference type="AlphaFoldDB" id="A0A922CRG6"/>
<feature type="domain" description="BTB" evidence="7">
    <location>
        <begin position="31"/>
        <end position="96"/>
    </location>
</feature>
<dbReference type="GO" id="GO:0005634">
    <property type="term" value="C:nucleus"/>
    <property type="evidence" value="ECO:0007669"/>
    <property type="project" value="UniProtKB-SubCell"/>
</dbReference>
<dbReference type="GO" id="GO:0006357">
    <property type="term" value="P:regulation of transcription by RNA polymerase II"/>
    <property type="evidence" value="ECO:0007669"/>
    <property type="project" value="TreeGrafter"/>
</dbReference>
<evidence type="ECO:0000313" key="9">
    <source>
        <dbReference type="Proteomes" id="UP000791440"/>
    </source>
</evidence>
<dbReference type="SUPFAM" id="SSF54695">
    <property type="entry name" value="POZ domain"/>
    <property type="match status" value="1"/>
</dbReference>
<keyword evidence="3" id="KW-0863">Zinc-finger</keyword>
<sequence length="314" mass="35893">MTNEQYSLSWQSYQKNICKGLGSLQERGEFVDMTLAADGHFVKVHKMVMSLISPYIKDLITSADCSHPVIFLNNITYTTLSSILEYIYTGEVCVTRDNLSEVLQAGKALHIKGLVDMIESSESGHVETDLATLKVNESTSLRMHDYRTETISDDMDTAKGEPLSPVANESSSKTTQVLTSRPTVQNIMSKKSKDQSVVDSQIQYSMSNQGNLQMVLNRYVYNVRYLYKNSNRRMWRCIFYPKQLRCPAYVITENDKIIERCCTHNHAFHDKNIIRKVRDGRVFTVLKDAQLEIEIQKRTKDSTVEEQTNSVDSQ</sequence>
<dbReference type="GO" id="GO:0008270">
    <property type="term" value="F:zinc ion binding"/>
    <property type="evidence" value="ECO:0007669"/>
    <property type="project" value="UniProtKB-KW"/>
</dbReference>
<gene>
    <name evidence="8" type="ORF">O3G_MSEX009248</name>
</gene>
<dbReference type="InterPro" id="IPR011333">
    <property type="entry name" value="SKP1/BTB/POZ_sf"/>
</dbReference>
<evidence type="ECO:0000256" key="4">
    <source>
        <dbReference type="ARBA" id="ARBA00022833"/>
    </source>
</evidence>